<dbReference type="Proteomes" id="UP000595140">
    <property type="component" value="Unassembled WGS sequence"/>
</dbReference>
<dbReference type="EMBL" id="OOIL02001913">
    <property type="protein sequence ID" value="VFQ79305.1"/>
    <property type="molecule type" value="Genomic_DNA"/>
</dbReference>
<name>A0A484LSE7_9ASTE</name>
<keyword evidence="2" id="KW-1185">Reference proteome</keyword>
<accession>A0A484LSE7</accession>
<evidence type="ECO:0000313" key="2">
    <source>
        <dbReference type="Proteomes" id="UP000595140"/>
    </source>
</evidence>
<evidence type="ECO:0000313" key="1">
    <source>
        <dbReference type="EMBL" id="VFQ79305.1"/>
    </source>
</evidence>
<reference evidence="1 2" key="1">
    <citation type="submission" date="2018-04" db="EMBL/GenBank/DDBJ databases">
        <authorList>
            <person name="Vogel A."/>
        </authorList>
    </citation>
    <scope>NUCLEOTIDE SEQUENCE [LARGE SCALE GENOMIC DNA]</scope>
</reference>
<protein>
    <submittedName>
        <fullName evidence="1">Uncharacterized protein</fullName>
    </submittedName>
</protein>
<sequence length="144" mass="15922">MRSRHPDPAIFRPPNFDRHISSAAFLDRRTPSHGLLTSWRSSSLPRRRPRSQCLPPRLAFDSQCLPPSSPPPLVSPPLAAASVSTAIFPHPPDLLFLSRATPILLPSRFSMPPLIPSLFLCTGIGFDSISQTLGQVRFFKVSSR</sequence>
<dbReference type="AlphaFoldDB" id="A0A484LSE7"/>
<gene>
    <name evidence="1" type="ORF">CCAM_LOCUS21081</name>
</gene>
<proteinExistence type="predicted"/>
<organism evidence="1 2">
    <name type="scientific">Cuscuta campestris</name>
    <dbReference type="NCBI Taxonomy" id="132261"/>
    <lineage>
        <taxon>Eukaryota</taxon>
        <taxon>Viridiplantae</taxon>
        <taxon>Streptophyta</taxon>
        <taxon>Embryophyta</taxon>
        <taxon>Tracheophyta</taxon>
        <taxon>Spermatophyta</taxon>
        <taxon>Magnoliopsida</taxon>
        <taxon>eudicotyledons</taxon>
        <taxon>Gunneridae</taxon>
        <taxon>Pentapetalae</taxon>
        <taxon>asterids</taxon>
        <taxon>lamiids</taxon>
        <taxon>Solanales</taxon>
        <taxon>Convolvulaceae</taxon>
        <taxon>Cuscuteae</taxon>
        <taxon>Cuscuta</taxon>
        <taxon>Cuscuta subgen. Grammica</taxon>
        <taxon>Cuscuta sect. Cleistogrammica</taxon>
    </lineage>
</organism>